<organism evidence="4">
    <name type="scientific">Aureoumbra lagunensis</name>
    <dbReference type="NCBI Taxonomy" id="44058"/>
    <lineage>
        <taxon>Eukaryota</taxon>
        <taxon>Sar</taxon>
        <taxon>Stramenopiles</taxon>
        <taxon>Ochrophyta</taxon>
        <taxon>Pelagophyceae</taxon>
        <taxon>Pelagomonadales</taxon>
        <taxon>Aureoumbra</taxon>
    </lineage>
</organism>
<dbReference type="PROSITE" id="PS50088">
    <property type="entry name" value="ANK_REPEAT"/>
    <property type="match status" value="1"/>
</dbReference>
<feature type="repeat" description="ANK" evidence="3">
    <location>
        <begin position="227"/>
        <end position="259"/>
    </location>
</feature>
<accession>A0A7S3JVB4</accession>
<dbReference type="SUPFAM" id="SSF48403">
    <property type="entry name" value="Ankyrin repeat"/>
    <property type="match status" value="1"/>
</dbReference>
<dbReference type="AlphaFoldDB" id="A0A7S3JVB4"/>
<sequence>MRLSFIIIVQQVHVLSLRTPKLTKLFSHESFRSAKLQSNLLPETALPQLRFAYHVLGLDDATELVRRVPEFLKMPVTTSLAPKHAATFQEINQSLTLADIESMCYSPHSVEARALASAFRRGGRYAAKNGDSKILEAMLLRGYHAASDRDRKGASALHWSSGHGHQDCVKALLEGHLSPSDRDINKATPLHWAAAGVEGSAFGVGAKLETMIQLIQAGAIVDAETHDKVTPLHWAAWSGSADAIRLLVRYRADPARTNIRGCGAPHWAAAGGHVSILRILRDDFGLDLITPNHAGHTPLAHAVAHHRSSVVDFYLQQNLCDQAAVEYALSLASQIRHNHFSFFDQNHDSTSGKNASSIYISRHHGDHNDAVRIAGALAHLPQALPRL</sequence>
<evidence type="ECO:0000313" key="4">
    <source>
        <dbReference type="EMBL" id="CAE0364770.1"/>
    </source>
</evidence>
<name>A0A7S3JVB4_9STRA</name>
<reference evidence="4" key="1">
    <citation type="submission" date="2021-01" db="EMBL/GenBank/DDBJ databases">
        <authorList>
            <person name="Corre E."/>
            <person name="Pelletier E."/>
            <person name="Niang G."/>
            <person name="Scheremetjew M."/>
            <person name="Finn R."/>
            <person name="Kale V."/>
            <person name="Holt S."/>
            <person name="Cochrane G."/>
            <person name="Meng A."/>
            <person name="Brown T."/>
            <person name="Cohen L."/>
        </authorList>
    </citation>
    <scope>NUCLEOTIDE SEQUENCE</scope>
    <source>
        <strain evidence="4">CCMP1510</strain>
    </source>
</reference>
<dbReference type="PROSITE" id="PS50297">
    <property type="entry name" value="ANK_REP_REGION"/>
    <property type="match status" value="1"/>
</dbReference>
<dbReference type="InterPro" id="IPR036770">
    <property type="entry name" value="Ankyrin_rpt-contain_sf"/>
</dbReference>
<keyword evidence="2 3" id="KW-0040">ANK repeat</keyword>
<evidence type="ECO:0000256" key="1">
    <source>
        <dbReference type="ARBA" id="ARBA00022737"/>
    </source>
</evidence>
<dbReference type="Pfam" id="PF12796">
    <property type="entry name" value="Ank_2"/>
    <property type="match status" value="1"/>
</dbReference>
<dbReference type="Gene3D" id="1.25.40.20">
    <property type="entry name" value="Ankyrin repeat-containing domain"/>
    <property type="match status" value="2"/>
</dbReference>
<dbReference type="SMART" id="SM00248">
    <property type="entry name" value="ANK"/>
    <property type="match status" value="5"/>
</dbReference>
<dbReference type="EMBL" id="HBIJ01007803">
    <property type="protein sequence ID" value="CAE0364770.1"/>
    <property type="molecule type" value="Transcribed_RNA"/>
</dbReference>
<protein>
    <submittedName>
        <fullName evidence="4">Uncharacterized protein</fullName>
    </submittedName>
</protein>
<gene>
    <name evidence="4" type="ORF">ALAG00032_LOCUS5511</name>
</gene>
<keyword evidence="1" id="KW-0677">Repeat</keyword>
<dbReference type="Pfam" id="PF13637">
    <property type="entry name" value="Ank_4"/>
    <property type="match status" value="1"/>
</dbReference>
<evidence type="ECO:0000256" key="3">
    <source>
        <dbReference type="PROSITE-ProRule" id="PRU00023"/>
    </source>
</evidence>
<evidence type="ECO:0000256" key="2">
    <source>
        <dbReference type="ARBA" id="ARBA00023043"/>
    </source>
</evidence>
<dbReference type="InterPro" id="IPR002110">
    <property type="entry name" value="Ankyrin_rpt"/>
</dbReference>
<dbReference type="PANTHER" id="PTHR24166">
    <property type="entry name" value="ROLLING PEBBLES, ISOFORM B"/>
    <property type="match status" value="1"/>
</dbReference>
<proteinExistence type="predicted"/>
<dbReference type="InterPro" id="IPR050889">
    <property type="entry name" value="Dendritic_Spine_Reg/Scaffold"/>
</dbReference>
<dbReference type="PANTHER" id="PTHR24166:SF48">
    <property type="entry name" value="PROTEIN VAPYRIN"/>
    <property type="match status" value="1"/>
</dbReference>